<proteinExistence type="predicted"/>
<dbReference type="OrthoDB" id="4779883at2759"/>
<dbReference type="Proteomes" id="UP000319160">
    <property type="component" value="Unassembled WGS sequence"/>
</dbReference>
<evidence type="ECO:0000256" key="1">
    <source>
        <dbReference type="SAM" id="MobiDB-lite"/>
    </source>
</evidence>
<comment type="caution">
    <text evidence="2">The sequence shown here is derived from an EMBL/GenBank/DDBJ whole genome shotgun (WGS) entry which is preliminary data.</text>
</comment>
<organism evidence="2 3">
    <name type="scientific">Xylaria flabelliformis</name>
    <dbReference type="NCBI Taxonomy" id="2512241"/>
    <lineage>
        <taxon>Eukaryota</taxon>
        <taxon>Fungi</taxon>
        <taxon>Dikarya</taxon>
        <taxon>Ascomycota</taxon>
        <taxon>Pezizomycotina</taxon>
        <taxon>Sordariomycetes</taxon>
        <taxon>Xylariomycetidae</taxon>
        <taxon>Xylariales</taxon>
        <taxon>Xylariaceae</taxon>
        <taxon>Xylaria</taxon>
    </lineage>
</organism>
<feature type="region of interest" description="Disordered" evidence="1">
    <location>
        <begin position="302"/>
        <end position="322"/>
    </location>
</feature>
<sequence length="470" mass="52787">MAELISLTDFPSILPPIDPIYIGLSASPALPTAGIRAILRRTKSMGCDSNLQDFQRTVVLGQSDEQVRYPRGRTKSPVYVFHLDSTDDYQNSSSCAISRSRSQSETTSSQRSPSRGRTRRRDATPYPCHPRREKSREHNKGRNVSRPRKHIPSQSPPSGQVDLSSPSNANGPIPDVSSYITKGVFRLYNYRGPELFRFPKSRSQPEPSWRAGDGFSDDEATPNFVFLMTGKHKRKRSRSLSAFGQLSIQAENDVEATSGQACLKKSHRSRGKVRSTIVREVWPTRENFAESTINRKPRNITAESHGFTSPLNSERETVSKSDMKQVVPLKRMASGFENLGKGKRRFQSNQDENPPMLFTRFLPEYEDQTGDGEYEEEGDQQDAQMEDECQYESDVFEYAYTPAEVEGGFQKLDENSPDNFYEDMQDTVPDSQMEVPSSSCGLGQGLINKAHAITMTQWASVLLNPGINLS</sequence>
<evidence type="ECO:0000313" key="3">
    <source>
        <dbReference type="Proteomes" id="UP000319160"/>
    </source>
</evidence>
<accession>A0A553I9V5</accession>
<feature type="compositionally biased region" description="Basic and acidic residues" evidence="1">
    <location>
        <begin position="313"/>
        <end position="322"/>
    </location>
</feature>
<feature type="compositionally biased region" description="Low complexity" evidence="1">
    <location>
        <begin position="92"/>
        <end position="113"/>
    </location>
</feature>
<feature type="compositionally biased region" description="Polar residues" evidence="1">
    <location>
        <begin position="152"/>
        <end position="170"/>
    </location>
</feature>
<keyword evidence="3" id="KW-1185">Reference proteome</keyword>
<dbReference type="AlphaFoldDB" id="A0A553I9V5"/>
<evidence type="ECO:0000313" key="2">
    <source>
        <dbReference type="EMBL" id="TRX96967.1"/>
    </source>
</evidence>
<gene>
    <name evidence="2" type="ORF">FHL15_002273</name>
</gene>
<dbReference type="EMBL" id="VFLP01000008">
    <property type="protein sequence ID" value="TRX96967.1"/>
    <property type="molecule type" value="Genomic_DNA"/>
</dbReference>
<feature type="region of interest" description="Disordered" evidence="1">
    <location>
        <begin position="89"/>
        <end position="176"/>
    </location>
</feature>
<reference evidence="3" key="1">
    <citation type="submission" date="2019-06" db="EMBL/GenBank/DDBJ databases">
        <title>Draft genome sequence of the griseofulvin-producing fungus Xylaria cubensis strain G536.</title>
        <authorList>
            <person name="Mead M.E."/>
            <person name="Raja H.A."/>
            <person name="Steenwyk J.L."/>
            <person name="Knowles S.L."/>
            <person name="Oberlies N.H."/>
            <person name="Rokas A."/>
        </authorList>
    </citation>
    <scope>NUCLEOTIDE SEQUENCE [LARGE SCALE GENOMIC DNA]</scope>
    <source>
        <strain evidence="3">G536</strain>
    </source>
</reference>
<feature type="compositionally biased region" description="Basic residues" evidence="1">
    <location>
        <begin position="141"/>
        <end position="151"/>
    </location>
</feature>
<protein>
    <submittedName>
        <fullName evidence="2">Uncharacterized protein</fullName>
    </submittedName>
</protein>
<name>A0A553I9V5_9PEZI</name>